<evidence type="ECO:0000313" key="1">
    <source>
        <dbReference type="EMBL" id="TBU58550.1"/>
    </source>
</evidence>
<protein>
    <submittedName>
        <fullName evidence="1">Uncharacterized protein</fullName>
    </submittedName>
</protein>
<reference evidence="1 2" key="1">
    <citation type="submission" date="2019-01" db="EMBL/GenBank/DDBJ databases">
        <title>Draft genome sequences of three monokaryotic isolates of the white-rot basidiomycete fungus Dichomitus squalens.</title>
        <authorList>
            <consortium name="DOE Joint Genome Institute"/>
            <person name="Lopez S.C."/>
            <person name="Andreopoulos B."/>
            <person name="Pangilinan J."/>
            <person name="Lipzen A."/>
            <person name="Riley R."/>
            <person name="Ahrendt S."/>
            <person name="Ng V."/>
            <person name="Barry K."/>
            <person name="Daum C."/>
            <person name="Grigoriev I.V."/>
            <person name="Hilden K.S."/>
            <person name="Makela M.R."/>
            <person name="de Vries R.P."/>
        </authorList>
    </citation>
    <scope>NUCLEOTIDE SEQUENCE [LARGE SCALE GENOMIC DNA]</scope>
    <source>
        <strain evidence="1 2">CBS 464.89</strain>
    </source>
</reference>
<organism evidence="1 2">
    <name type="scientific">Dichomitus squalens</name>
    <dbReference type="NCBI Taxonomy" id="114155"/>
    <lineage>
        <taxon>Eukaryota</taxon>
        <taxon>Fungi</taxon>
        <taxon>Dikarya</taxon>
        <taxon>Basidiomycota</taxon>
        <taxon>Agaricomycotina</taxon>
        <taxon>Agaricomycetes</taxon>
        <taxon>Polyporales</taxon>
        <taxon>Polyporaceae</taxon>
        <taxon>Dichomitus</taxon>
    </lineage>
</organism>
<evidence type="ECO:0000313" key="2">
    <source>
        <dbReference type="Proteomes" id="UP000292082"/>
    </source>
</evidence>
<dbReference type="EMBL" id="ML145123">
    <property type="protein sequence ID" value="TBU58550.1"/>
    <property type="molecule type" value="Genomic_DNA"/>
</dbReference>
<accession>A0A4Q9PVN0</accession>
<sequence length="115" mass="12630">MTLPARSSDAAQVNSSRLSLEHQAYQASHCFCLLASYTAVVSPPDHLPPYLYTPQLYNQYSLSLHFRHLYETCQRPLHSGDDRTVGCPQPFCHGSPPPVAGPLIPIVAASDSRPL</sequence>
<keyword evidence="2" id="KW-1185">Reference proteome</keyword>
<proteinExistence type="predicted"/>
<name>A0A4Q9PVN0_9APHY</name>
<gene>
    <name evidence="1" type="ORF">BD310DRAFT_926846</name>
</gene>
<dbReference type="AlphaFoldDB" id="A0A4Q9PVN0"/>
<dbReference type="Proteomes" id="UP000292082">
    <property type="component" value="Unassembled WGS sequence"/>
</dbReference>